<name>A0A7H0KCI5_9CORY</name>
<sequence length="64" mass="7005">MRDITHTDLELLYQLADGIDGEDADPGAAQELRDLDVMSRDVVLAPARNDTVPIQEVSVQTACH</sequence>
<proteinExistence type="predicted"/>
<dbReference type="AlphaFoldDB" id="A0A7H0KCI5"/>
<dbReference type="Proteomes" id="UP000577408">
    <property type="component" value="Unassembled WGS sequence"/>
</dbReference>
<protein>
    <submittedName>
        <fullName evidence="1">Uncharacterized protein</fullName>
    </submittedName>
</protein>
<dbReference type="RefSeq" id="WP_181192252.1">
    <property type="nucleotide sequence ID" value="NZ_JABFED010000003.1"/>
</dbReference>
<reference evidence="1 2" key="1">
    <citation type="submission" date="2020-05" db="EMBL/GenBank/DDBJ databases">
        <title>Descriptions of Corynebacterium xxxx sp. nov., Corynebacterium yyyy sp. nov. and Corynebacterium zzzz sp. nov.</title>
        <authorList>
            <person name="Zhang G."/>
        </authorList>
    </citation>
    <scope>NUCLEOTIDE SEQUENCE [LARGE SCALE GENOMIC DNA]</scope>
    <source>
        <strain evidence="2">zg-913</strain>
    </source>
</reference>
<gene>
    <name evidence="1" type="ORF">HMA55_06385</name>
</gene>
<comment type="caution">
    <text evidence="1">The sequence shown here is derived from an EMBL/GenBank/DDBJ whole genome shotgun (WGS) entry which is preliminary data.</text>
</comment>
<organism evidence="1 2">
    <name type="scientific">Corynebacterium wankanglinii</name>
    <dbReference type="NCBI Taxonomy" id="2735136"/>
    <lineage>
        <taxon>Bacteria</taxon>
        <taxon>Bacillati</taxon>
        <taxon>Actinomycetota</taxon>
        <taxon>Actinomycetes</taxon>
        <taxon>Mycobacteriales</taxon>
        <taxon>Corynebacteriaceae</taxon>
        <taxon>Corynebacterium</taxon>
    </lineage>
</organism>
<dbReference type="EMBL" id="JABFED010000003">
    <property type="protein sequence ID" value="MBA1837528.1"/>
    <property type="molecule type" value="Genomic_DNA"/>
</dbReference>
<keyword evidence="2" id="KW-1185">Reference proteome</keyword>
<accession>A0A7H0KCI5</accession>
<evidence type="ECO:0000313" key="2">
    <source>
        <dbReference type="Proteomes" id="UP000577408"/>
    </source>
</evidence>
<evidence type="ECO:0000313" key="1">
    <source>
        <dbReference type="EMBL" id="MBA1837528.1"/>
    </source>
</evidence>